<name>A0A2W0HLU6_9BACI</name>
<comment type="caution">
    <text evidence="17">The sequence shown here is derived from an EMBL/GenBank/DDBJ whole genome shotgun (WGS) entry which is preliminary data.</text>
</comment>
<evidence type="ECO:0000259" key="16">
    <source>
        <dbReference type="Pfam" id="PF08543"/>
    </source>
</evidence>
<evidence type="ECO:0000256" key="10">
    <source>
        <dbReference type="ARBA" id="ARBA00022777"/>
    </source>
</evidence>
<evidence type="ECO:0000313" key="18">
    <source>
        <dbReference type="Proteomes" id="UP000248066"/>
    </source>
</evidence>
<dbReference type="InterPro" id="IPR029056">
    <property type="entry name" value="Ribokinase-like"/>
</dbReference>
<comment type="pathway">
    <text evidence="3">Cofactor biosynthesis; thiamine diphosphate biosynthesis; 4-amino-2-methyl-5-diphosphomethylpyrimidine from 5-amino-1-(5-phospho-D-ribosyl)imidazole: step 3/3.</text>
</comment>
<dbReference type="Proteomes" id="UP000248066">
    <property type="component" value="Unassembled WGS sequence"/>
</dbReference>
<keyword evidence="11" id="KW-0067">ATP-binding</keyword>
<feature type="domain" description="Pyridoxamine kinase/Phosphomethylpyrimidine kinase" evidence="16">
    <location>
        <begin position="12"/>
        <end position="259"/>
    </location>
</feature>
<evidence type="ECO:0000313" key="17">
    <source>
        <dbReference type="EMBL" id="PYZ97839.1"/>
    </source>
</evidence>
<evidence type="ECO:0000256" key="12">
    <source>
        <dbReference type="ARBA" id="ARBA00022977"/>
    </source>
</evidence>
<dbReference type="NCBIfam" id="TIGR00097">
    <property type="entry name" value="HMP-P_kinase"/>
    <property type="match status" value="1"/>
</dbReference>
<accession>A0A2W0HLU6</accession>
<organism evidence="17 18">
    <name type="scientific">Alteribacter lacisalsi</name>
    <dbReference type="NCBI Taxonomy" id="2045244"/>
    <lineage>
        <taxon>Bacteria</taxon>
        <taxon>Bacillati</taxon>
        <taxon>Bacillota</taxon>
        <taxon>Bacilli</taxon>
        <taxon>Bacillales</taxon>
        <taxon>Bacillaceae</taxon>
        <taxon>Alteribacter</taxon>
    </lineage>
</organism>
<evidence type="ECO:0000256" key="15">
    <source>
        <dbReference type="ARBA" id="ARBA00043176"/>
    </source>
</evidence>
<evidence type="ECO:0000256" key="4">
    <source>
        <dbReference type="ARBA" id="ARBA00009879"/>
    </source>
</evidence>
<dbReference type="FunFam" id="3.40.1190.20:FF:000003">
    <property type="entry name" value="Phosphomethylpyrimidine kinase ThiD"/>
    <property type="match status" value="1"/>
</dbReference>
<dbReference type="RefSeq" id="WP_110517326.1">
    <property type="nucleotide sequence ID" value="NZ_PDOF01000001.1"/>
</dbReference>
<dbReference type="InterPro" id="IPR013749">
    <property type="entry name" value="PM/HMP-P_kinase-1"/>
</dbReference>
<comment type="catalytic activity">
    <reaction evidence="1">
        <text>4-amino-5-hydroxymethyl-2-methylpyrimidine + ATP = 4-amino-2-methyl-5-(phosphooxymethyl)pyrimidine + ADP + H(+)</text>
        <dbReference type="Rhea" id="RHEA:23096"/>
        <dbReference type="ChEBI" id="CHEBI:15378"/>
        <dbReference type="ChEBI" id="CHEBI:16892"/>
        <dbReference type="ChEBI" id="CHEBI:30616"/>
        <dbReference type="ChEBI" id="CHEBI:58354"/>
        <dbReference type="ChEBI" id="CHEBI:456216"/>
        <dbReference type="EC" id="2.7.1.49"/>
    </reaction>
</comment>
<dbReference type="Pfam" id="PF08543">
    <property type="entry name" value="Phos_pyr_kin"/>
    <property type="match status" value="1"/>
</dbReference>
<evidence type="ECO:0000256" key="14">
    <source>
        <dbReference type="ARBA" id="ARBA00042102"/>
    </source>
</evidence>
<reference evidence="17 18" key="1">
    <citation type="submission" date="2017-10" db="EMBL/GenBank/DDBJ databases">
        <title>Bacillus sp. nov., a halophilic bacterium isolated from a Yangshapao Lake.</title>
        <authorList>
            <person name="Wang H."/>
        </authorList>
    </citation>
    <scope>NUCLEOTIDE SEQUENCE [LARGE SCALE GENOMIC DNA]</scope>
    <source>
        <strain evidence="17 18">YSP-3</strain>
    </source>
</reference>
<dbReference type="GO" id="GO:0008972">
    <property type="term" value="F:phosphomethylpyrimidine kinase activity"/>
    <property type="evidence" value="ECO:0007669"/>
    <property type="project" value="UniProtKB-EC"/>
</dbReference>
<keyword evidence="9" id="KW-0547">Nucleotide-binding</keyword>
<dbReference type="OrthoDB" id="9810880at2"/>
<dbReference type="SUPFAM" id="SSF53613">
    <property type="entry name" value="Ribokinase-like"/>
    <property type="match status" value="1"/>
</dbReference>
<proteinExistence type="inferred from homology"/>
<evidence type="ECO:0000256" key="8">
    <source>
        <dbReference type="ARBA" id="ARBA00022679"/>
    </source>
</evidence>
<comment type="similarity">
    <text evidence="4">Belongs to the ThiD family.</text>
</comment>
<evidence type="ECO:0000256" key="11">
    <source>
        <dbReference type="ARBA" id="ARBA00022840"/>
    </source>
</evidence>
<keyword evidence="8" id="KW-0808">Transferase</keyword>
<evidence type="ECO:0000256" key="5">
    <source>
        <dbReference type="ARBA" id="ARBA00012135"/>
    </source>
</evidence>
<dbReference type="InterPro" id="IPR004399">
    <property type="entry name" value="HMP/HMP-P_kinase_dom"/>
</dbReference>
<evidence type="ECO:0000256" key="9">
    <source>
        <dbReference type="ARBA" id="ARBA00022741"/>
    </source>
</evidence>
<dbReference type="GO" id="GO:0005829">
    <property type="term" value="C:cytosol"/>
    <property type="evidence" value="ECO:0007669"/>
    <property type="project" value="TreeGrafter"/>
</dbReference>
<dbReference type="Gene3D" id="3.40.1190.20">
    <property type="match status" value="1"/>
</dbReference>
<dbReference type="CDD" id="cd01169">
    <property type="entry name" value="HMPP_kinase"/>
    <property type="match status" value="1"/>
</dbReference>
<dbReference type="PANTHER" id="PTHR20858">
    <property type="entry name" value="PHOSPHOMETHYLPYRIMIDINE KINASE"/>
    <property type="match status" value="1"/>
</dbReference>
<dbReference type="EC" id="2.7.4.7" evidence="6"/>
<dbReference type="EMBL" id="PDOF01000001">
    <property type="protein sequence ID" value="PYZ97839.1"/>
    <property type="molecule type" value="Genomic_DNA"/>
</dbReference>
<comment type="pathway">
    <text evidence="13">Cofactor biosynthesis; thiamine diphosphate biosynthesis; 4-amino-2-methyl-5-diphosphomethylpyrimidine from 5-amino-1-(5-phospho-D-ribosyl)imidazole: step 2/3.</text>
</comment>
<evidence type="ECO:0000256" key="1">
    <source>
        <dbReference type="ARBA" id="ARBA00000151"/>
    </source>
</evidence>
<evidence type="ECO:0000256" key="7">
    <source>
        <dbReference type="ARBA" id="ARBA00019161"/>
    </source>
</evidence>
<evidence type="ECO:0000256" key="2">
    <source>
        <dbReference type="ARBA" id="ARBA00000565"/>
    </source>
</evidence>
<evidence type="ECO:0000256" key="3">
    <source>
        <dbReference type="ARBA" id="ARBA00004769"/>
    </source>
</evidence>
<evidence type="ECO:0000256" key="6">
    <source>
        <dbReference type="ARBA" id="ARBA00012963"/>
    </source>
</evidence>
<dbReference type="GO" id="GO:0009228">
    <property type="term" value="P:thiamine biosynthetic process"/>
    <property type="evidence" value="ECO:0007669"/>
    <property type="project" value="UniProtKB-KW"/>
</dbReference>
<dbReference type="PANTHER" id="PTHR20858:SF17">
    <property type="entry name" value="HYDROXYMETHYLPYRIMIDINE_PHOSPHOMETHYLPYRIMIDINE KINASE THI20-RELATED"/>
    <property type="match status" value="1"/>
</dbReference>
<comment type="catalytic activity">
    <reaction evidence="2">
        <text>4-amino-2-methyl-5-(phosphooxymethyl)pyrimidine + ATP = 4-amino-2-methyl-5-(diphosphooxymethyl)pyrimidine + ADP</text>
        <dbReference type="Rhea" id="RHEA:19893"/>
        <dbReference type="ChEBI" id="CHEBI:30616"/>
        <dbReference type="ChEBI" id="CHEBI:57841"/>
        <dbReference type="ChEBI" id="CHEBI:58354"/>
        <dbReference type="ChEBI" id="CHEBI:456216"/>
        <dbReference type="EC" id="2.7.4.7"/>
    </reaction>
</comment>
<keyword evidence="18" id="KW-1185">Reference proteome</keyword>
<gene>
    <name evidence="17" type="primary">thiD</name>
    <name evidence="17" type="ORF">CR205_04395</name>
</gene>
<sequence>MNRTALTIAGSDSGGGAGIQADLKTFQEHLVFGLSALTAVTAQNTEGVQGVYPVEIDGLQQQLDSVGSDFTIDAVKTGMLFDEARIETVVHAIKKFKWKNIIVDPVMIAKGGDHLLTEEAHTALLEQLLPVTDVITPNIPEAEVLTGKTIRTISDRKEAARILHNAGARYTVIKGGHADASDSTNVIDMLFDGETFTFFELPRIDSKNTHGTGCTFAAAITAQVALGQTVTEAVKNAKVFVQMAIAHTTSLGNGFGPTHHGALRQFPNEAAVLAGEVRQWED</sequence>
<evidence type="ECO:0000256" key="13">
    <source>
        <dbReference type="ARBA" id="ARBA00037917"/>
    </source>
</evidence>
<dbReference type="GO" id="GO:0005524">
    <property type="term" value="F:ATP binding"/>
    <property type="evidence" value="ECO:0007669"/>
    <property type="project" value="UniProtKB-KW"/>
</dbReference>
<protein>
    <recommendedName>
        <fullName evidence="7">Hydroxymethylpyrimidine/phosphomethylpyrimidine kinase</fullName>
        <ecNumber evidence="5">2.7.1.49</ecNumber>
        <ecNumber evidence="6">2.7.4.7</ecNumber>
    </recommendedName>
    <alternativeName>
        <fullName evidence="14">Hydroxymethylpyrimidine kinase</fullName>
    </alternativeName>
    <alternativeName>
        <fullName evidence="15">Hydroxymethylpyrimidine phosphate kinase</fullName>
    </alternativeName>
</protein>
<keyword evidence="12" id="KW-0784">Thiamine biosynthesis</keyword>
<dbReference type="EC" id="2.7.1.49" evidence="5"/>
<keyword evidence="10 17" id="KW-0418">Kinase</keyword>
<dbReference type="GO" id="GO:0008902">
    <property type="term" value="F:hydroxymethylpyrimidine kinase activity"/>
    <property type="evidence" value="ECO:0007669"/>
    <property type="project" value="UniProtKB-EC"/>
</dbReference>
<dbReference type="AlphaFoldDB" id="A0A2W0HLU6"/>